<gene>
    <name evidence="1" type="ORF">MM415A04273_0006</name>
    <name evidence="2" type="ORF">MM415B02492_0004</name>
</gene>
<name>A0A6M3L8Y0_9ZZZZ</name>
<protein>
    <submittedName>
        <fullName evidence="2">Uncharacterized protein</fullName>
    </submittedName>
</protein>
<reference evidence="2" key="1">
    <citation type="submission" date="2020-03" db="EMBL/GenBank/DDBJ databases">
        <title>The deep terrestrial virosphere.</title>
        <authorList>
            <person name="Holmfeldt K."/>
            <person name="Nilsson E."/>
            <person name="Simone D."/>
            <person name="Lopez-Fernandez M."/>
            <person name="Wu X."/>
            <person name="de Brujin I."/>
            <person name="Lundin D."/>
            <person name="Andersson A."/>
            <person name="Bertilsson S."/>
            <person name="Dopson M."/>
        </authorList>
    </citation>
    <scope>NUCLEOTIDE SEQUENCE</scope>
    <source>
        <strain evidence="1">MM415A04273</strain>
        <strain evidence="2">MM415B02492</strain>
    </source>
</reference>
<evidence type="ECO:0000313" key="2">
    <source>
        <dbReference type="EMBL" id="QJA89811.1"/>
    </source>
</evidence>
<sequence length="140" mass="15544">MTRPRHRLGAGPNGRMFDADWAYENNLIDLKERDEAIKRMEGFPEVILPAKATSVKGCGRIIYVYVVEKWRGVANCGTHGLPSKISVADGVRTVMFNTGSYDSNYTNPDGRTGFITKFNPNKGTFAGKRIVLAFQQIDNG</sequence>
<organism evidence="2">
    <name type="scientific">viral metagenome</name>
    <dbReference type="NCBI Taxonomy" id="1070528"/>
    <lineage>
        <taxon>unclassified sequences</taxon>
        <taxon>metagenomes</taxon>
        <taxon>organismal metagenomes</taxon>
    </lineage>
</organism>
<dbReference type="AlphaFoldDB" id="A0A6M3L8Y0"/>
<dbReference type="EMBL" id="MT142871">
    <property type="protein sequence ID" value="QJA89811.1"/>
    <property type="molecule type" value="Genomic_DNA"/>
</dbReference>
<evidence type="ECO:0000313" key="1">
    <source>
        <dbReference type="EMBL" id="QJA69800.1"/>
    </source>
</evidence>
<dbReference type="EMBL" id="MT141737">
    <property type="protein sequence ID" value="QJA69800.1"/>
    <property type="molecule type" value="Genomic_DNA"/>
</dbReference>
<accession>A0A6M3L8Y0</accession>
<proteinExistence type="predicted"/>